<dbReference type="Proteomes" id="UP000218418">
    <property type="component" value="Chromosome"/>
</dbReference>
<dbReference type="InterPro" id="IPR052770">
    <property type="entry name" value="Cobalt_transport_CbiQ"/>
</dbReference>
<proteinExistence type="predicted"/>
<dbReference type="GO" id="GO:0006824">
    <property type="term" value="P:cobalt ion transport"/>
    <property type="evidence" value="ECO:0007669"/>
    <property type="project" value="InterPro"/>
</dbReference>
<comment type="subcellular location">
    <subcellularLocation>
        <location evidence="1">Cell membrane</location>
        <topology evidence="1">Multi-pass membrane protein</topology>
    </subcellularLocation>
</comment>
<organism evidence="7 8">
    <name type="scientific">Calothrix parasitica NIES-267</name>
    <dbReference type="NCBI Taxonomy" id="1973488"/>
    <lineage>
        <taxon>Bacteria</taxon>
        <taxon>Bacillati</taxon>
        <taxon>Cyanobacteriota</taxon>
        <taxon>Cyanophyceae</taxon>
        <taxon>Nostocales</taxon>
        <taxon>Calotrichaceae</taxon>
        <taxon>Calothrix</taxon>
    </lineage>
</organism>
<keyword evidence="2" id="KW-1003">Cell membrane</keyword>
<feature type="transmembrane region" description="Helical" evidence="6">
    <location>
        <begin position="244"/>
        <end position="262"/>
    </location>
</feature>
<feature type="transmembrane region" description="Helical" evidence="6">
    <location>
        <begin position="157"/>
        <end position="176"/>
    </location>
</feature>
<dbReference type="OrthoDB" id="9815246at2"/>
<evidence type="ECO:0000256" key="6">
    <source>
        <dbReference type="SAM" id="Phobius"/>
    </source>
</evidence>
<dbReference type="PANTHER" id="PTHR43723">
    <property type="entry name" value="COBALT TRANSPORT PROTEIN CBIQ"/>
    <property type="match status" value="1"/>
</dbReference>
<feature type="transmembrane region" description="Helical" evidence="6">
    <location>
        <begin position="62"/>
        <end position="83"/>
    </location>
</feature>
<accession>A0A1Z4LLW8</accession>
<keyword evidence="8" id="KW-1185">Reference proteome</keyword>
<feature type="transmembrane region" description="Helical" evidence="6">
    <location>
        <begin position="116"/>
        <end position="137"/>
    </location>
</feature>
<protein>
    <submittedName>
        <fullName evidence="7">Cobalt transport protein</fullName>
    </submittedName>
</protein>
<evidence type="ECO:0000256" key="4">
    <source>
        <dbReference type="ARBA" id="ARBA00022989"/>
    </source>
</evidence>
<keyword evidence="4 6" id="KW-1133">Transmembrane helix</keyword>
<reference evidence="7 8" key="1">
    <citation type="submission" date="2017-06" db="EMBL/GenBank/DDBJ databases">
        <title>Genome sequencing of cyanobaciteial culture collection at National Institute for Environmental Studies (NIES).</title>
        <authorList>
            <person name="Hirose Y."/>
            <person name="Shimura Y."/>
            <person name="Fujisawa T."/>
            <person name="Nakamura Y."/>
            <person name="Kawachi M."/>
        </authorList>
    </citation>
    <scope>NUCLEOTIDE SEQUENCE [LARGE SCALE GENOMIC DNA]</scope>
    <source>
        <strain evidence="7 8">NIES-267</strain>
    </source>
</reference>
<dbReference type="AlphaFoldDB" id="A0A1Z4LLW8"/>
<keyword evidence="3 6" id="KW-0812">Transmembrane</keyword>
<sequence length="268" mass="31021">MSLKLDTLAYTNRLRGLPPEHKLIFAIVTLFISLITHPPIQILIALWMGIWTVVYAKIPAGIYFRILAVASFFWLTSLPALVINGISVADISQVQNDSWFGFNLGYYYIYISRAGFYQALTIFTRAFASVSCLYFLMLTVPFTEVMETLRRFKFPTLLIELLLLMYRFIFILWNTATELSIAQKSRLGYRDFRTSIKSLALLIGQLLKRTLQKYSQFSLGLEARGMNGEFRVYAPRRYRPSKRYILEAVVGCVILISLEWWLNARIFA</sequence>
<dbReference type="GO" id="GO:0043190">
    <property type="term" value="C:ATP-binding cassette (ABC) transporter complex"/>
    <property type="evidence" value="ECO:0007669"/>
    <property type="project" value="InterPro"/>
</dbReference>
<dbReference type="NCBIfam" id="TIGR02454">
    <property type="entry name" value="ECF_T_CbiQ"/>
    <property type="match status" value="1"/>
</dbReference>
<evidence type="ECO:0000256" key="1">
    <source>
        <dbReference type="ARBA" id="ARBA00004651"/>
    </source>
</evidence>
<evidence type="ECO:0000313" key="8">
    <source>
        <dbReference type="Proteomes" id="UP000218418"/>
    </source>
</evidence>
<dbReference type="EMBL" id="AP018227">
    <property type="protein sequence ID" value="BAY82230.1"/>
    <property type="molecule type" value="Genomic_DNA"/>
</dbReference>
<dbReference type="CDD" id="cd16914">
    <property type="entry name" value="EcfT"/>
    <property type="match status" value="1"/>
</dbReference>
<evidence type="ECO:0000313" key="7">
    <source>
        <dbReference type="EMBL" id="BAY82230.1"/>
    </source>
</evidence>
<evidence type="ECO:0000256" key="5">
    <source>
        <dbReference type="ARBA" id="ARBA00023136"/>
    </source>
</evidence>
<evidence type="ECO:0000256" key="2">
    <source>
        <dbReference type="ARBA" id="ARBA00022475"/>
    </source>
</evidence>
<feature type="transmembrane region" description="Helical" evidence="6">
    <location>
        <begin position="23"/>
        <end position="50"/>
    </location>
</feature>
<dbReference type="Pfam" id="PF02361">
    <property type="entry name" value="CbiQ"/>
    <property type="match status" value="1"/>
</dbReference>
<keyword evidence="5 6" id="KW-0472">Membrane</keyword>
<dbReference type="InterPro" id="IPR012809">
    <property type="entry name" value="ECF_CbiQ"/>
</dbReference>
<dbReference type="PANTHER" id="PTHR43723:SF1">
    <property type="entry name" value="COBALT TRANSPORT PROTEIN CBIQ"/>
    <property type="match status" value="1"/>
</dbReference>
<evidence type="ECO:0000256" key="3">
    <source>
        <dbReference type="ARBA" id="ARBA00022692"/>
    </source>
</evidence>
<gene>
    <name evidence="7" type="ORF">NIES267_17090</name>
</gene>
<name>A0A1Z4LLW8_9CYAN</name>
<dbReference type="InterPro" id="IPR003339">
    <property type="entry name" value="ABC/ECF_trnsptr_transmembrane"/>
</dbReference>